<organism evidence="2 3">
    <name type="scientific">Glossina hytrovirus (isolate Glossina pallidipes/Ethiopia/Seibersdorf/-)</name>
    <name type="common">GHV</name>
    <dbReference type="NCBI Taxonomy" id="379529"/>
    <lineage>
        <taxon>Viruses</taxon>
        <taxon>Viruses incertae sedis</taxon>
        <taxon>Naldaviricetes</taxon>
        <taxon>Lefavirales</taxon>
        <taxon>Hytrosaviridae</taxon>
        <taxon>Glossinavirus</taxon>
        <taxon>Glossinavirus glopallidipedis</taxon>
    </lineage>
</organism>
<organismHost>
    <name type="scientific">Glossina</name>
    <name type="common">tsetse flies</name>
    <dbReference type="NCBI Taxonomy" id="7393"/>
</organismHost>
<dbReference type="KEGG" id="vg:5950883"/>
<protein>
    <submittedName>
        <fullName evidence="2">Cg30-like protein</fullName>
    </submittedName>
</protein>
<dbReference type="EMBL" id="EF568108">
    <property type="protein sequence ID" value="ABQ08898.1"/>
    <property type="molecule type" value="Genomic_DNA"/>
</dbReference>
<evidence type="ECO:0000313" key="3">
    <source>
        <dbReference type="Proteomes" id="UP000011301"/>
    </source>
</evidence>
<reference evidence="2 3" key="2">
    <citation type="journal article" date="2008" name="J. Virol.">
        <title>Genome analysis of a Glossina pallidipes salivary gland hypertrophy virus reveals a novel, large, double-stranded circular DNA virus.</title>
        <authorList>
            <person name="Abd-Alla A.M."/>
            <person name="Cousserans F."/>
            <person name="Parker A.G."/>
            <person name="Jehle J.A."/>
            <person name="Parker N.J."/>
            <person name="Vlak J.M."/>
            <person name="Robinson A.S."/>
            <person name="Bergoin M."/>
        </authorList>
    </citation>
    <scope>NUCLEOTIDE SEQUENCE [LARGE SCALE GENOMIC DNA]</scope>
    <source>
        <strain evidence="3">Isolate Glossina pallidipes/Ethiopia/Seibersdorf/-</strain>
    </source>
</reference>
<feature type="coiled-coil region" evidence="1">
    <location>
        <begin position="59"/>
        <end position="121"/>
    </location>
</feature>
<reference evidence="2 3" key="1">
    <citation type="journal article" date="2007" name="J. Virol. Methods">
        <title>Development of a non-destructive PCR method for detection of the salivary gland hypertrophy virus (SGHV) in tsetse flies.</title>
        <authorList>
            <person name="Abd-Alla A."/>
            <person name="Bossin H."/>
            <person name="Cousserans F."/>
            <person name="Parker A."/>
            <person name="Bergoin M."/>
            <person name="Robinson A."/>
        </authorList>
    </citation>
    <scope>NUCLEOTIDE SEQUENCE [LARGE SCALE GENOMIC DNA]</scope>
    <source>
        <strain evidence="3">Isolate Glossina pallidipes/Ethiopia/Seibersdorf/-</strain>
    </source>
</reference>
<name>B0YLS9_GHVS</name>
<keyword evidence="1" id="KW-0175">Coiled coil</keyword>
<gene>
    <name evidence="2" type="ORF">SGHV125</name>
</gene>
<accession>B0YLS9</accession>
<keyword evidence="3" id="KW-1185">Reference proteome</keyword>
<proteinExistence type="predicted"/>
<evidence type="ECO:0000256" key="1">
    <source>
        <dbReference type="SAM" id="Coils"/>
    </source>
</evidence>
<evidence type="ECO:0000313" key="2">
    <source>
        <dbReference type="EMBL" id="ABQ08898.1"/>
    </source>
</evidence>
<dbReference type="RefSeq" id="YP_001687073.1">
    <property type="nucleotide sequence ID" value="NC_010356.1"/>
</dbReference>
<dbReference type="Proteomes" id="UP000011301">
    <property type="component" value="Segment"/>
</dbReference>
<sequence length="164" mass="19103">MSATLLYSTSTNEQFNTQNYRGNKGIVNAFGEAEFPLSKNHIALLNIVINSTNDLTRQISQLKQEDVINKNNIEKLKAEDVINKNNIEKLKQENVELRKKDEQLENNIIDLKKRITELEKNSPTKDMIIYDLKQEIRHLKEENCILKRKNEDLISFGCKKKTNK</sequence>
<dbReference type="GeneID" id="5950883"/>